<proteinExistence type="predicted"/>
<dbReference type="Proteomes" id="UP001165121">
    <property type="component" value="Unassembled WGS sequence"/>
</dbReference>
<gene>
    <name evidence="2" type="ORF">Pfra01_000375600</name>
</gene>
<dbReference type="OrthoDB" id="109980at2759"/>
<name>A0A9W6U1T6_9STRA</name>
<evidence type="ECO:0000259" key="1">
    <source>
        <dbReference type="Pfam" id="PF25597"/>
    </source>
</evidence>
<dbReference type="AlphaFoldDB" id="A0A9W6U1T6"/>
<comment type="caution">
    <text evidence="2">The sequence shown here is derived from an EMBL/GenBank/DDBJ whole genome shotgun (WGS) entry which is preliminary data.</text>
</comment>
<accession>A0A9W6U1T6</accession>
<evidence type="ECO:0000313" key="3">
    <source>
        <dbReference type="Proteomes" id="UP001165121"/>
    </source>
</evidence>
<protein>
    <submittedName>
        <fullName evidence="2">Unnamed protein product</fullName>
    </submittedName>
</protein>
<dbReference type="InterPro" id="IPR057670">
    <property type="entry name" value="SH3_retrovirus"/>
</dbReference>
<dbReference type="Pfam" id="PF25597">
    <property type="entry name" value="SH3_retrovirus"/>
    <property type="match status" value="1"/>
</dbReference>
<evidence type="ECO:0000313" key="2">
    <source>
        <dbReference type="EMBL" id="GMF23565.1"/>
    </source>
</evidence>
<reference evidence="2" key="1">
    <citation type="submission" date="2023-04" db="EMBL/GenBank/DDBJ databases">
        <title>Phytophthora fragariaefolia NBRC 109709.</title>
        <authorList>
            <person name="Ichikawa N."/>
            <person name="Sato H."/>
            <person name="Tonouchi N."/>
        </authorList>
    </citation>
    <scope>NUCLEOTIDE SEQUENCE</scope>
    <source>
        <strain evidence="2">NBRC 109709</strain>
    </source>
</reference>
<dbReference type="EMBL" id="BSXT01000290">
    <property type="protein sequence ID" value="GMF23565.1"/>
    <property type="molecule type" value="Genomic_DNA"/>
</dbReference>
<feature type="domain" description="Retroviral polymerase SH3-like" evidence="1">
    <location>
        <begin position="28"/>
        <end position="84"/>
    </location>
</feature>
<sequence>MRRLGYKTPYEMVYGKPPNVKELPVWESVCFAHVPAVLRTDKKPSARAVKCRLLGISDATIGYRLWDMYNNKHTLSRDVLIDTNSVATIVKRAFDRHNVADTIESAARESPTAERVEANTPATESTVAWELRYLLSRLLEQWELHQNADVDR</sequence>
<organism evidence="2 3">
    <name type="scientific">Phytophthora fragariaefolia</name>
    <dbReference type="NCBI Taxonomy" id="1490495"/>
    <lineage>
        <taxon>Eukaryota</taxon>
        <taxon>Sar</taxon>
        <taxon>Stramenopiles</taxon>
        <taxon>Oomycota</taxon>
        <taxon>Peronosporomycetes</taxon>
        <taxon>Peronosporales</taxon>
        <taxon>Peronosporaceae</taxon>
        <taxon>Phytophthora</taxon>
    </lineage>
</organism>
<keyword evidence="3" id="KW-1185">Reference proteome</keyword>